<evidence type="ECO:0000313" key="2">
    <source>
        <dbReference type="EMBL" id="PWR18781.1"/>
    </source>
</evidence>
<evidence type="ECO:0000313" key="3">
    <source>
        <dbReference type="Proteomes" id="UP000246077"/>
    </source>
</evidence>
<dbReference type="EMBL" id="QGLF01000005">
    <property type="protein sequence ID" value="PWR18781.1"/>
    <property type="molecule type" value="Genomic_DNA"/>
</dbReference>
<keyword evidence="3" id="KW-1185">Reference proteome</keyword>
<dbReference type="OrthoDB" id="7391570at2"/>
<comment type="caution">
    <text evidence="2">The sequence shown here is derived from an EMBL/GenBank/DDBJ whole genome shotgun (WGS) entry which is preliminary data.</text>
</comment>
<dbReference type="Gene3D" id="2.60.260.40">
    <property type="entry name" value="q5lls5 like domains"/>
    <property type="match status" value="1"/>
</dbReference>
<reference evidence="3" key="1">
    <citation type="submission" date="2018-05" db="EMBL/GenBank/DDBJ databases">
        <title>Zavarzinia sp. HR-AS.</title>
        <authorList>
            <person name="Lee Y."/>
            <person name="Jeon C.O."/>
        </authorList>
    </citation>
    <scope>NUCLEOTIDE SEQUENCE [LARGE SCALE GENOMIC DNA]</scope>
    <source>
        <strain evidence="3">DSM 1231</strain>
    </source>
</reference>
<protein>
    <submittedName>
        <fullName evidence="2">Zinc-finger domain-containing protein</fullName>
    </submittedName>
</protein>
<keyword evidence="2" id="KW-0862">Zinc</keyword>
<gene>
    <name evidence="2" type="ORF">DKG75_17505</name>
</gene>
<proteinExistence type="predicted"/>
<dbReference type="Pfam" id="PF10276">
    <property type="entry name" value="zf-CHCC"/>
    <property type="match status" value="1"/>
</dbReference>
<dbReference type="PANTHER" id="PTHR13156">
    <property type="entry name" value="NADH-UBIQUINONE OXIDOREDUCTASE 13 KD-A SUBUNIT"/>
    <property type="match status" value="1"/>
</dbReference>
<dbReference type="Proteomes" id="UP000246077">
    <property type="component" value="Unassembled WGS sequence"/>
</dbReference>
<keyword evidence="2" id="KW-0479">Metal-binding</keyword>
<dbReference type="GO" id="GO:0008270">
    <property type="term" value="F:zinc ion binding"/>
    <property type="evidence" value="ECO:0007669"/>
    <property type="project" value="UniProtKB-KW"/>
</dbReference>
<dbReference type="PANTHER" id="PTHR13156:SF0">
    <property type="entry name" value="NADH DEHYDROGENASE [UBIQUINONE] IRON-SULFUR PROTEIN 6, MITOCHONDRIAL"/>
    <property type="match status" value="1"/>
</dbReference>
<accession>A0A317DW76</accession>
<sequence length="60" mass="6464">MAIEAPETQKVDSPIVACDGGEGALGHPRVYLNMESRGEIQCPYCGKLYILEEGAHAHAH</sequence>
<dbReference type="AlphaFoldDB" id="A0A317DW76"/>
<dbReference type="InterPro" id="IPR019401">
    <property type="entry name" value="Znf_CHCC"/>
</dbReference>
<dbReference type="RefSeq" id="WP_109922470.1">
    <property type="nucleotide sequence ID" value="NZ_QGLF01000005.1"/>
</dbReference>
<organism evidence="2 3">
    <name type="scientific">Zavarzinia compransoris</name>
    <dbReference type="NCBI Taxonomy" id="1264899"/>
    <lineage>
        <taxon>Bacteria</taxon>
        <taxon>Pseudomonadati</taxon>
        <taxon>Pseudomonadota</taxon>
        <taxon>Alphaproteobacteria</taxon>
        <taxon>Rhodospirillales</taxon>
        <taxon>Zavarziniaceae</taxon>
        <taxon>Zavarzinia</taxon>
    </lineage>
</organism>
<evidence type="ECO:0000259" key="1">
    <source>
        <dbReference type="Pfam" id="PF10276"/>
    </source>
</evidence>
<name>A0A317DW76_9PROT</name>
<feature type="domain" description="Zinc finger CHCC-type" evidence="1">
    <location>
        <begin position="15"/>
        <end position="49"/>
    </location>
</feature>
<keyword evidence="2" id="KW-0863">Zinc-finger</keyword>